<dbReference type="InParanoid" id="D8LPA9"/>
<keyword evidence="2" id="KW-1185">Reference proteome</keyword>
<dbReference type="EMBL" id="FN649741">
    <property type="protein sequence ID" value="CBN80380.1"/>
    <property type="molecule type" value="Genomic_DNA"/>
</dbReference>
<sequence>MSDRQVLDDIVGVGSGSPVSGPWRLTVWDATTTGKLYVFSEEHANKGSCPQQRHFSSLASEILQKTSGVHVLVENFIHAYDIMTPKTGIKTSVAQACSAVDVGILNNLRSCLEVMKINSRHCPGGCAKRIHFIDPRCDMVSVLPDGKLFEAISFYAQHKASQGSFDDAVLTVFESFVHPLSSLLPDRANLAGRLVGVFETFRNKMTPEQRVTFDRIWVRDITGGIADINAKYVKLHENYCASRRKTAPALADFSRDVEEIKQIYKRYTNKFMDVWLLAHIFMIQNTAGSNGMVMYLGSLHGLEIEKYLSLHGLRKIHHSENQHLDSCLLMNP</sequence>
<reference evidence="1 2" key="1">
    <citation type="journal article" date="2010" name="Nature">
        <title>The Ectocarpus genome and the independent evolution of multicellularity in brown algae.</title>
        <authorList>
            <person name="Cock J.M."/>
            <person name="Sterck L."/>
            <person name="Rouze P."/>
            <person name="Scornet D."/>
            <person name="Allen A.E."/>
            <person name="Amoutzias G."/>
            <person name="Anthouard V."/>
            <person name="Artiguenave F."/>
            <person name="Aury J.M."/>
            <person name="Badger J.H."/>
            <person name="Beszteri B."/>
            <person name="Billiau K."/>
            <person name="Bonnet E."/>
            <person name="Bothwell J.H."/>
            <person name="Bowler C."/>
            <person name="Boyen C."/>
            <person name="Brownlee C."/>
            <person name="Carrano C.J."/>
            <person name="Charrier B."/>
            <person name="Cho G.Y."/>
            <person name="Coelho S.M."/>
            <person name="Collen J."/>
            <person name="Corre E."/>
            <person name="Da Silva C."/>
            <person name="Delage L."/>
            <person name="Delaroque N."/>
            <person name="Dittami S.M."/>
            <person name="Doulbeau S."/>
            <person name="Elias M."/>
            <person name="Farnham G."/>
            <person name="Gachon C.M."/>
            <person name="Gschloessl B."/>
            <person name="Heesch S."/>
            <person name="Jabbari K."/>
            <person name="Jubin C."/>
            <person name="Kawai H."/>
            <person name="Kimura K."/>
            <person name="Kloareg B."/>
            <person name="Kupper F.C."/>
            <person name="Lang D."/>
            <person name="Le Bail A."/>
            <person name="Leblanc C."/>
            <person name="Lerouge P."/>
            <person name="Lohr M."/>
            <person name="Lopez P.J."/>
            <person name="Martens C."/>
            <person name="Maumus F."/>
            <person name="Michel G."/>
            <person name="Miranda-Saavedra D."/>
            <person name="Morales J."/>
            <person name="Moreau H."/>
            <person name="Motomura T."/>
            <person name="Nagasato C."/>
            <person name="Napoli C.A."/>
            <person name="Nelson D.R."/>
            <person name="Nyvall-Collen P."/>
            <person name="Peters A.F."/>
            <person name="Pommier C."/>
            <person name="Potin P."/>
            <person name="Poulain J."/>
            <person name="Quesneville H."/>
            <person name="Read B."/>
            <person name="Rensing S.A."/>
            <person name="Ritter A."/>
            <person name="Rousvoal S."/>
            <person name="Samanta M."/>
            <person name="Samson G."/>
            <person name="Schroeder D.C."/>
            <person name="Segurens B."/>
            <person name="Strittmatter M."/>
            <person name="Tonon T."/>
            <person name="Tregear J.W."/>
            <person name="Valentin K."/>
            <person name="von Dassow P."/>
            <person name="Yamagishi T."/>
            <person name="Van de Peer Y."/>
            <person name="Wincker P."/>
        </authorList>
    </citation>
    <scope>NUCLEOTIDE SEQUENCE [LARGE SCALE GENOMIC DNA]</scope>
    <source>
        <strain evidence="2">Ec32 / CCAP1310/4</strain>
    </source>
</reference>
<gene>
    <name evidence="1" type="ORF">Esi_0052_0229</name>
</gene>
<protein>
    <submittedName>
        <fullName evidence="1">EsV-1-77</fullName>
    </submittedName>
</protein>
<accession>D8LPA9</accession>
<evidence type="ECO:0000313" key="1">
    <source>
        <dbReference type="EMBL" id="CBN80380.1"/>
    </source>
</evidence>
<organism evidence="1 2">
    <name type="scientific">Ectocarpus siliculosus</name>
    <name type="common">Brown alga</name>
    <name type="synonym">Conferva siliculosa</name>
    <dbReference type="NCBI Taxonomy" id="2880"/>
    <lineage>
        <taxon>Eukaryota</taxon>
        <taxon>Sar</taxon>
        <taxon>Stramenopiles</taxon>
        <taxon>Ochrophyta</taxon>
        <taxon>PX clade</taxon>
        <taxon>Phaeophyceae</taxon>
        <taxon>Ectocarpales</taxon>
        <taxon>Ectocarpaceae</taxon>
        <taxon>Ectocarpus</taxon>
    </lineage>
</organism>
<evidence type="ECO:0000313" key="2">
    <source>
        <dbReference type="Proteomes" id="UP000002630"/>
    </source>
</evidence>
<name>D8LPA9_ECTSI</name>
<proteinExistence type="predicted"/>
<dbReference type="Proteomes" id="UP000002630">
    <property type="component" value="Linkage Group LG16"/>
</dbReference>
<dbReference type="AlphaFoldDB" id="D8LPA9"/>
<dbReference type="EMBL" id="FN648730">
    <property type="protein sequence ID" value="CBN80380.1"/>
    <property type="molecule type" value="Genomic_DNA"/>
</dbReference>